<dbReference type="SUPFAM" id="SSF48452">
    <property type="entry name" value="TPR-like"/>
    <property type="match status" value="1"/>
</dbReference>
<dbReference type="GO" id="GO:0003677">
    <property type="term" value="F:DNA binding"/>
    <property type="evidence" value="ECO:0007669"/>
    <property type="project" value="InterPro"/>
</dbReference>
<reference evidence="1 2" key="1">
    <citation type="submission" date="2018-10" db="EMBL/GenBank/DDBJ databases">
        <authorList>
            <person name="Perry B.J."/>
            <person name="Sullivan J.T."/>
            <person name="Murphy R.J.T."/>
            <person name="Ramsay J.P."/>
            <person name="Ronson C.W."/>
        </authorList>
    </citation>
    <scope>NUCLEOTIDE SEQUENCE [LARGE SCALE GENOMIC DNA]</scope>
    <source>
        <strain evidence="1 2">R88b</strain>
    </source>
</reference>
<dbReference type="AlphaFoldDB" id="A0A6M7WTR3"/>
<gene>
    <name evidence="1" type="ORF">EB235_31095</name>
</gene>
<evidence type="ECO:0000313" key="1">
    <source>
        <dbReference type="EMBL" id="QKD05385.1"/>
    </source>
</evidence>
<dbReference type="RefSeq" id="WP_027033659.1">
    <property type="nucleotide sequence ID" value="NZ_CP033367.1"/>
</dbReference>
<dbReference type="GO" id="GO:0006355">
    <property type="term" value="P:regulation of DNA-templated transcription"/>
    <property type="evidence" value="ECO:0007669"/>
    <property type="project" value="InterPro"/>
</dbReference>
<dbReference type="SUPFAM" id="SSF46894">
    <property type="entry name" value="C-terminal effector domain of the bipartite response regulators"/>
    <property type="match status" value="1"/>
</dbReference>
<dbReference type="InterPro" id="IPR051677">
    <property type="entry name" value="AfsR-DnrI-RedD_regulator"/>
</dbReference>
<protein>
    <recommendedName>
        <fullName evidence="3">Bacterial transcriptional activator domain-containing protein</fullName>
    </recommendedName>
</protein>
<proteinExistence type="predicted"/>
<dbReference type="InterPro" id="IPR016032">
    <property type="entry name" value="Sig_transdc_resp-reg_C-effctor"/>
</dbReference>
<accession>A0A6M7WTR3</accession>
<dbReference type="Gene3D" id="1.25.40.10">
    <property type="entry name" value="Tetratricopeptide repeat domain"/>
    <property type="match status" value="1"/>
</dbReference>
<evidence type="ECO:0000313" key="2">
    <source>
        <dbReference type="Proteomes" id="UP000503017"/>
    </source>
</evidence>
<evidence type="ECO:0008006" key="3">
    <source>
        <dbReference type="Google" id="ProtNLM"/>
    </source>
</evidence>
<dbReference type="InterPro" id="IPR036388">
    <property type="entry name" value="WH-like_DNA-bd_sf"/>
</dbReference>
<dbReference type="PANTHER" id="PTHR35807:SF1">
    <property type="entry name" value="TRANSCRIPTIONAL REGULATOR REDD"/>
    <property type="match status" value="1"/>
</dbReference>
<organism evidence="1 2">
    <name type="scientific">Mesorhizobium loti R88b</name>
    <dbReference type="NCBI Taxonomy" id="935548"/>
    <lineage>
        <taxon>Bacteria</taxon>
        <taxon>Pseudomonadati</taxon>
        <taxon>Pseudomonadota</taxon>
        <taxon>Alphaproteobacteria</taxon>
        <taxon>Hyphomicrobiales</taxon>
        <taxon>Phyllobacteriaceae</taxon>
        <taxon>Mesorhizobium</taxon>
    </lineage>
</organism>
<dbReference type="EMBL" id="CP033367">
    <property type="protein sequence ID" value="QKD05385.1"/>
    <property type="molecule type" value="Genomic_DNA"/>
</dbReference>
<name>A0A6M7WTR3_RHILI</name>
<dbReference type="PANTHER" id="PTHR35807">
    <property type="entry name" value="TRANSCRIPTIONAL REGULATOR REDD-RELATED"/>
    <property type="match status" value="1"/>
</dbReference>
<dbReference type="Gene3D" id="1.10.10.10">
    <property type="entry name" value="Winged helix-like DNA-binding domain superfamily/Winged helix DNA-binding domain"/>
    <property type="match status" value="1"/>
</dbReference>
<dbReference type="Proteomes" id="UP000503017">
    <property type="component" value="Chromosome"/>
</dbReference>
<dbReference type="InterPro" id="IPR011990">
    <property type="entry name" value="TPR-like_helical_dom_sf"/>
</dbReference>
<sequence>MGKRKACAILAYLMLSGRSRETRGRLAAMLWSEQDEEHARGSLRQCIKDLRRLASETRLNFLTVDKLVLGIDPTSIRSDIDELERVLEDRNYDRALLLLGKARDGLCAGLDDCDPVFDNWLRMQSTMMTDRLVTRLAAWLAAETDPRQRKSIAACILQLDPFFDDAVVETIRRVYQESGYARARAFFERYAAELKADMDLRPPGEILRLMEALKPGKGEEKHATAPGLVQSDHHSLVPGKPMIAIIIARREAENEHLQFALATELLASISRFRHWTALSTELQTSRISFEEVRLAAGENVDIGVLIRLIDADVPAVFEITCYDFLQGGEAFRLTVPSDPSSWRSAFNGVCARFSARLQIALSSARLHRISQTSPNHFSAYDCWLDGQRLSIMWRKDTEEAAIARYEEAIRLDPDLSCAYSSLAAVLNSRWIVVPGAPSIQQDLTRAFELAKRSVLLDPFDHRNQVNLAWSHLLARRWDLADFHFSLAHEQNAGNPATLIAYALASSFMGYHERALDLSRRCFELNPMPDAHYHGYHATIAFLADDLEGCVDAAAKCDQLFADIHGWSAAALALLKRNREAGDEFRRFLRNLSAAWQGQGRADRALAVDWFSTAFPIRNPADQVKLALGIELAAQSG</sequence>